<dbReference type="GO" id="GO:0046872">
    <property type="term" value="F:metal ion binding"/>
    <property type="evidence" value="ECO:0007669"/>
    <property type="project" value="UniProtKB-KW"/>
</dbReference>
<sequence>MDWTASVDAYCERVGPEFWAEPLNALSNLAFLLAAGLVALHIRPRPAPVSRLLCALLALIGLGSFLFHTLANRWSGLADVLPILAFVLVYIYAANRDFWGLPRAAALGLTALFFPYAIATGAAFAGLAPALGSSAAYAPIALLIALYGLLLRRRHPGTARGLLAGALILSLSITARALDQPLCAIFPFGTHPAWHLLNALMLAHMILVYQRHMLAAGGAGR</sequence>
<keyword evidence="6" id="KW-0106">Calcium</keyword>
<feature type="transmembrane region" description="Helical" evidence="8">
    <location>
        <begin position="49"/>
        <end position="68"/>
    </location>
</feature>
<keyword evidence="4 8" id="KW-1133">Transmembrane helix</keyword>
<evidence type="ECO:0000256" key="2">
    <source>
        <dbReference type="ARBA" id="ARBA00022692"/>
    </source>
</evidence>
<feature type="transmembrane region" description="Helical" evidence="8">
    <location>
        <begin position="105"/>
        <end position="128"/>
    </location>
</feature>
<evidence type="ECO:0000256" key="3">
    <source>
        <dbReference type="ARBA" id="ARBA00022801"/>
    </source>
</evidence>
<feature type="transmembrane region" description="Helical" evidence="8">
    <location>
        <begin position="25"/>
        <end position="42"/>
    </location>
</feature>
<keyword evidence="6" id="KW-0479">Metal-binding</keyword>
<evidence type="ECO:0000313" key="9">
    <source>
        <dbReference type="EMBL" id="SLN57097.1"/>
    </source>
</evidence>
<evidence type="ECO:0000256" key="5">
    <source>
        <dbReference type="ARBA" id="ARBA00023136"/>
    </source>
</evidence>
<dbReference type="AlphaFoldDB" id="A0A1Y5T7E9"/>
<evidence type="ECO:0000256" key="4">
    <source>
        <dbReference type="ARBA" id="ARBA00022989"/>
    </source>
</evidence>
<evidence type="ECO:0000256" key="8">
    <source>
        <dbReference type="SAM" id="Phobius"/>
    </source>
</evidence>
<dbReference type="OrthoDB" id="277121at2"/>
<comment type="subcellular location">
    <subcellularLocation>
        <location evidence="1">Membrane</location>
        <topology evidence="1">Multi-pass membrane protein</topology>
    </subcellularLocation>
</comment>
<feature type="transmembrane region" description="Helical" evidence="8">
    <location>
        <begin position="158"/>
        <end position="178"/>
    </location>
</feature>
<keyword evidence="2 8" id="KW-0812">Transmembrane</keyword>
<dbReference type="RefSeq" id="WP_085869516.1">
    <property type="nucleotide sequence ID" value="NZ_FWFQ01000024.1"/>
</dbReference>
<feature type="transmembrane region" description="Helical" evidence="8">
    <location>
        <begin position="134"/>
        <end position="151"/>
    </location>
</feature>
<dbReference type="Proteomes" id="UP000193409">
    <property type="component" value="Unassembled WGS sequence"/>
</dbReference>
<reference evidence="9 10" key="1">
    <citation type="submission" date="2017-03" db="EMBL/GenBank/DDBJ databases">
        <authorList>
            <person name="Afonso C.L."/>
            <person name="Miller P.J."/>
            <person name="Scott M.A."/>
            <person name="Spackman E."/>
            <person name="Goraichik I."/>
            <person name="Dimitrov K.M."/>
            <person name="Suarez D.L."/>
            <person name="Swayne D.E."/>
        </authorList>
    </citation>
    <scope>NUCLEOTIDE SEQUENCE [LARGE SCALE GENOMIC DNA]</scope>
    <source>
        <strain evidence="9 10">CECT 7680</strain>
    </source>
</reference>
<dbReference type="EMBL" id="FWFQ01000024">
    <property type="protein sequence ID" value="SLN57097.1"/>
    <property type="molecule type" value="Genomic_DNA"/>
</dbReference>
<comment type="cofactor">
    <cofactor evidence="7">
        <name>Zn(2+)</name>
        <dbReference type="ChEBI" id="CHEBI:29105"/>
    </cofactor>
</comment>
<keyword evidence="10" id="KW-1185">Reference proteome</keyword>
<dbReference type="InterPro" id="IPR008901">
    <property type="entry name" value="ACER"/>
</dbReference>
<keyword evidence="3" id="KW-0378">Hydrolase</keyword>
<name>A0A1Y5T7E9_9RHOB</name>
<protein>
    <submittedName>
        <fullName evidence="9">Ceramidase</fullName>
    </submittedName>
</protein>
<proteinExistence type="predicted"/>
<keyword evidence="5 8" id="KW-0472">Membrane</keyword>
<organism evidence="9 10">
    <name type="scientific">Pseudoruegeria aquimaris</name>
    <dbReference type="NCBI Taxonomy" id="393663"/>
    <lineage>
        <taxon>Bacteria</taxon>
        <taxon>Pseudomonadati</taxon>
        <taxon>Pseudomonadota</taxon>
        <taxon>Alphaproteobacteria</taxon>
        <taxon>Rhodobacterales</taxon>
        <taxon>Roseobacteraceae</taxon>
        <taxon>Pseudoruegeria</taxon>
    </lineage>
</organism>
<dbReference type="GO" id="GO:0006672">
    <property type="term" value="P:ceramide metabolic process"/>
    <property type="evidence" value="ECO:0007669"/>
    <property type="project" value="InterPro"/>
</dbReference>
<feature type="binding site" evidence="6">
    <location>
        <position position="21"/>
    </location>
    <ligand>
        <name>Ca(2+)</name>
        <dbReference type="ChEBI" id="CHEBI:29108"/>
    </ligand>
</feature>
<keyword evidence="7" id="KW-0862">Zinc</keyword>
<dbReference type="GO" id="GO:0016020">
    <property type="term" value="C:membrane"/>
    <property type="evidence" value="ECO:0007669"/>
    <property type="project" value="UniProtKB-SubCell"/>
</dbReference>
<accession>A0A1Y5T7E9</accession>
<evidence type="ECO:0000256" key="7">
    <source>
        <dbReference type="PIRSR" id="PIRSR608901-2"/>
    </source>
</evidence>
<feature type="transmembrane region" description="Helical" evidence="8">
    <location>
        <begin position="74"/>
        <end position="93"/>
    </location>
</feature>
<feature type="transmembrane region" description="Helical" evidence="8">
    <location>
        <begin position="193"/>
        <end position="209"/>
    </location>
</feature>
<dbReference type="Pfam" id="PF05875">
    <property type="entry name" value="Ceramidase"/>
    <property type="match status" value="1"/>
</dbReference>
<gene>
    <name evidence="9" type="ORF">PSA7680_02983</name>
</gene>
<evidence type="ECO:0000256" key="1">
    <source>
        <dbReference type="ARBA" id="ARBA00004141"/>
    </source>
</evidence>
<evidence type="ECO:0000313" key="10">
    <source>
        <dbReference type="Proteomes" id="UP000193409"/>
    </source>
</evidence>
<feature type="binding site" evidence="7">
    <location>
        <position position="68"/>
    </location>
    <ligand>
        <name>Zn(2+)</name>
        <dbReference type="ChEBI" id="CHEBI:29105"/>
        <note>catalytic</note>
    </ligand>
</feature>
<evidence type="ECO:0000256" key="6">
    <source>
        <dbReference type="PIRSR" id="PIRSR608901-1"/>
    </source>
</evidence>
<dbReference type="GO" id="GO:0016811">
    <property type="term" value="F:hydrolase activity, acting on carbon-nitrogen (but not peptide) bonds, in linear amides"/>
    <property type="evidence" value="ECO:0007669"/>
    <property type="project" value="InterPro"/>
</dbReference>